<accession>A0A2M7W1H8</accession>
<feature type="non-terminal residue" evidence="3">
    <location>
        <position position="839"/>
    </location>
</feature>
<evidence type="ECO:0000313" key="4">
    <source>
        <dbReference type="Proteomes" id="UP000228952"/>
    </source>
</evidence>
<dbReference type="SUPFAM" id="SSF56436">
    <property type="entry name" value="C-type lectin-like"/>
    <property type="match status" value="1"/>
</dbReference>
<feature type="compositionally biased region" description="Low complexity" evidence="1">
    <location>
        <begin position="770"/>
        <end position="799"/>
    </location>
</feature>
<gene>
    <name evidence="3" type="ORF">COX64_03400</name>
</gene>
<dbReference type="InterPro" id="IPR016187">
    <property type="entry name" value="CTDL_fold"/>
</dbReference>
<evidence type="ECO:0000256" key="1">
    <source>
        <dbReference type="SAM" id="MobiDB-lite"/>
    </source>
</evidence>
<keyword evidence="2" id="KW-1133">Transmembrane helix</keyword>
<feature type="transmembrane region" description="Helical" evidence="2">
    <location>
        <begin position="20"/>
        <end position="40"/>
    </location>
</feature>
<feature type="region of interest" description="Disordered" evidence="1">
    <location>
        <begin position="770"/>
        <end position="803"/>
    </location>
</feature>
<dbReference type="AlphaFoldDB" id="A0A2M7W1H8"/>
<comment type="caution">
    <text evidence="3">The sequence shown here is derived from an EMBL/GenBank/DDBJ whole genome shotgun (WGS) entry which is preliminary data.</text>
</comment>
<organism evidence="3 4">
    <name type="scientific">Candidatus Dojkabacteria bacterium CG_4_10_14_0_2_um_filter_Dojkabacteria_WS6_41_15</name>
    <dbReference type="NCBI Taxonomy" id="2014249"/>
    <lineage>
        <taxon>Bacteria</taxon>
        <taxon>Candidatus Dojkabacteria</taxon>
    </lineage>
</organism>
<dbReference type="InterPro" id="IPR013783">
    <property type="entry name" value="Ig-like_fold"/>
</dbReference>
<dbReference type="InterPro" id="IPR042095">
    <property type="entry name" value="SUMF_sf"/>
</dbReference>
<evidence type="ECO:0000313" key="3">
    <source>
        <dbReference type="EMBL" id="PJA13441.1"/>
    </source>
</evidence>
<keyword evidence="2" id="KW-0812">Transmembrane</keyword>
<evidence type="ECO:0008006" key="5">
    <source>
        <dbReference type="Google" id="ProtNLM"/>
    </source>
</evidence>
<name>A0A2M7W1H8_9BACT</name>
<evidence type="ECO:0000256" key="2">
    <source>
        <dbReference type="SAM" id="Phobius"/>
    </source>
</evidence>
<keyword evidence="2" id="KW-0472">Membrane</keyword>
<sequence>MIKFKKQFLNKKLHSSRFQFNAIALTVTLLGFILGSIYIIQRIQYEYALAFNETTQIWTFDTTNAPNYTYDNTLVTVDNSGARPVTGVNKITNPAFASNNSSWNLAAVAGSTTPDGWVVVPGSSTHATSDFLVMKYEAKCADTSDLATGLTVPDSGHHTYLDANMACTSANSKAVVSVASGYSIAYVSQTEAITRCSTVIVGGATAHLISNNEWMTVARNAEAQASNWSLGSVGSGYLFAGHNDNAPSLALIASTTDTGNNACAYTDTAGTTEAPASCPTNTANNTSSTVGNQKRVLTMSNGSYIWDIAGNVGEWTNDTIQGKDQPTGATPGANWREFTALTTYGTLTYDKVRPANVLYDATYGMGRIFSDGTASNTTVYAFIRGNSWMHTDYAGAFAADLGSPPGGEGWNLGFRCASDPVALSHSFSSSSGREAAGGDSVTVGSVTDAKIYQSINVGNTSTYDISAYAYDSTSGNVGGIVTSSIAQLYYNGAAISTTYTDAGSGWWKLSGTLTGADASREYGVLVKSGKTIGLDDFTLSKSGPYSVYTTAAYSNAQVFSWNSFAPTVTASGNATVGYQLCLDNGSDCSYSSGSRWQYYTGGVWTNATDATQTSSEAQLTQTAMQALSTTSKKITVKAIMGFGGADTPTVSSITIGLTLDISPPTVPGTPTTTTPTNDSTPTWTWTASTDSGSGLATNAYSLQWCQDADFAECGSNIATATTNSYSHSFSLDDGTWYIKVKAIDVASNESAYSSNGQVIIDTTVPSIPTDTLIDTPTGTLTDTPTGTPTDTPTETPTDTVGVVTLPPVTDYEDDKIICPTFSAFSVSPTVVKVGTEITV</sequence>
<dbReference type="Proteomes" id="UP000228952">
    <property type="component" value="Unassembled WGS sequence"/>
</dbReference>
<proteinExistence type="predicted"/>
<dbReference type="Gene3D" id="2.60.40.10">
    <property type="entry name" value="Immunoglobulins"/>
    <property type="match status" value="1"/>
</dbReference>
<dbReference type="Gene3D" id="3.90.1580.10">
    <property type="entry name" value="paralog of FGE (formylglycine-generating enzyme)"/>
    <property type="match status" value="1"/>
</dbReference>
<protein>
    <recommendedName>
        <fullName evidence="5">Sulfatase-modifying factor enzyme domain-containing protein</fullName>
    </recommendedName>
</protein>
<reference evidence="4" key="1">
    <citation type="submission" date="2017-09" db="EMBL/GenBank/DDBJ databases">
        <title>Depth-based differentiation of microbial function through sediment-hosted aquifers and enrichment of novel symbionts in the deep terrestrial subsurface.</title>
        <authorList>
            <person name="Probst A.J."/>
            <person name="Ladd B."/>
            <person name="Jarett J.K."/>
            <person name="Geller-Mcgrath D.E."/>
            <person name="Sieber C.M.K."/>
            <person name="Emerson J.B."/>
            <person name="Anantharaman K."/>
            <person name="Thomas B.C."/>
            <person name="Malmstrom R."/>
            <person name="Stieglmeier M."/>
            <person name="Klingl A."/>
            <person name="Woyke T."/>
            <person name="Ryan C.M."/>
            <person name="Banfield J.F."/>
        </authorList>
    </citation>
    <scope>NUCLEOTIDE SEQUENCE [LARGE SCALE GENOMIC DNA]</scope>
</reference>
<dbReference type="EMBL" id="PFQB01000086">
    <property type="protein sequence ID" value="PJA13441.1"/>
    <property type="molecule type" value="Genomic_DNA"/>
</dbReference>